<sequence>MSDEPIVTESFPSSEPGLPDRSFCSGREGGGVLVEDLEPPYVNNAVQPVVNADVGLGIRNIENSLFVTFERWFNLNVGDVFEFFMGSTRFPLAWDEIRPGENTQSRYQLAIRRELVPLGFIYPCFGRVLRVGSNNESTSPPQTWLIKDTRPGGVDQDPGLPYHSELKVHLPADLQRPGAVLDPDRASLGVVLTVERYPDIRVRDTIELYWNGHLVLLRLDQDHVDGVKPIEIVVEPEIIFRPNGSGLLTIRFRVQDEVLNYSGELQQWSRAVHLEADLDPALLERAYFLWNGIDITDVNFDTQGEDHFEVEVYVPSRLPDGSVTPAGTQIVVTLTGTRVDGSALVVELPAFPARINRSSFTDVANSILKQLINGSMQISYELQFPLGTVIGTSRRLTVTVFGTVSTMPPVNVVESDAGLIDPTLDFITVEFPEYTPYDRNYSVTLRMEAVRPGGGVEFYEQTLLAGNPPPPTRFRIVVNSEFRRFIGLGNVKIFYRVDDGLIGALGGVGALAIRESEHLTVQFGERVADMPPPLLQHVDEHGNIDPADVIGIAIVTLSFVRTVPGDVFIWRWVGTGVGGSTGDEIILNGGTAGKPVEFPVDKVYVDLNNNGELRLSYTLIPANGGPILRSEVLVVSVGPALGNLIRPEVLEASRNPDQLPPEAAEAGATIWVSFQQMRPSDRVRACWTGIPG</sequence>
<reference evidence="2 3" key="1">
    <citation type="submission" date="2019-11" db="EMBL/GenBank/DDBJ databases">
        <title>Pseudomonas karstica sp. nov. and Pseudomonas spelaei sp. nov. from karst caves.</title>
        <authorList>
            <person name="Zeman M."/>
        </authorList>
    </citation>
    <scope>NUCLEOTIDE SEQUENCE [LARGE SCALE GENOMIC DNA]</scope>
    <source>
        <strain evidence="2 3">CCM 7893</strain>
    </source>
</reference>
<evidence type="ECO:0000256" key="1">
    <source>
        <dbReference type="SAM" id="MobiDB-lite"/>
    </source>
</evidence>
<comment type="caution">
    <text evidence="2">The sequence shown here is derived from an EMBL/GenBank/DDBJ whole genome shotgun (WGS) entry which is preliminary data.</text>
</comment>
<feature type="non-terminal residue" evidence="2">
    <location>
        <position position="692"/>
    </location>
</feature>
<protein>
    <submittedName>
        <fullName evidence="2">Uncharacterized protein</fullName>
    </submittedName>
</protein>
<dbReference type="EMBL" id="WNNK01000061">
    <property type="protein sequence ID" value="MUF08398.1"/>
    <property type="molecule type" value="Genomic_DNA"/>
</dbReference>
<evidence type="ECO:0000313" key="3">
    <source>
        <dbReference type="Proteomes" id="UP000438196"/>
    </source>
</evidence>
<keyword evidence="3" id="KW-1185">Reference proteome</keyword>
<evidence type="ECO:0000313" key="2">
    <source>
        <dbReference type="EMBL" id="MUF08398.1"/>
    </source>
</evidence>
<feature type="region of interest" description="Disordered" evidence="1">
    <location>
        <begin position="1"/>
        <end position="22"/>
    </location>
</feature>
<accession>A0A6I3WF41</accession>
<organism evidence="2 3">
    <name type="scientific">Pseudomonas spelaei</name>
    <dbReference type="NCBI Taxonomy" id="1055469"/>
    <lineage>
        <taxon>Bacteria</taxon>
        <taxon>Pseudomonadati</taxon>
        <taxon>Pseudomonadota</taxon>
        <taxon>Gammaproteobacteria</taxon>
        <taxon>Pseudomonadales</taxon>
        <taxon>Pseudomonadaceae</taxon>
        <taxon>Pseudomonas</taxon>
    </lineage>
</organism>
<dbReference type="Proteomes" id="UP000438196">
    <property type="component" value="Unassembled WGS sequence"/>
</dbReference>
<name>A0A6I3WF41_9PSED</name>
<proteinExistence type="predicted"/>
<dbReference type="AlphaFoldDB" id="A0A6I3WF41"/>
<gene>
    <name evidence="2" type="ORF">GNF76_29165</name>
</gene>